<evidence type="ECO:0000256" key="1">
    <source>
        <dbReference type="SAM" id="MobiDB-lite"/>
    </source>
</evidence>
<evidence type="ECO:0000313" key="2">
    <source>
        <dbReference type="EMBL" id="KNC74633.1"/>
    </source>
</evidence>
<feature type="region of interest" description="Disordered" evidence="1">
    <location>
        <begin position="170"/>
        <end position="193"/>
    </location>
</feature>
<protein>
    <submittedName>
        <fullName evidence="2">Uncharacterized protein</fullName>
    </submittedName>
</protein>
<dbReference type="Proteomes" id="UP000054560">
    <property type="component" value="Unassembled WGS sequence"/>
</dbReference>
<keyword evidence="3" id="KW-1185">Reference proteome</keyword>
<dbReference type="RefSeq" id="XP_014148535.1">
    <property type="nucleotide sequence ID" value="XM_014293060.1"/>
</dbReference>
<organism evidence="2 3">
    <name type="scientific">Sphaeroforma arctica JP610</name>
    <dbReference type="NCBI Taxonomy" id="667725"/>
    <lineage>
        <taxon>Eukaryota</taxon>
        <taxon>Ichthyosporea</taxon>
        <taxon>Ichthyophonida</taxon>
        <taxon>Sphaeroforma</taxon>
    </lineage>
</organism>
<gene>
    <name evidence="2" type="ORF">SARC_12826</name>
</gene>
<reference evidence="2 3" key="1">
    <citation type="submission" date="2011-02" db="EMBL/GenBank/DDBJ databases">
        <title>The Genome Sequence of Sphaeroforma arctica JP610.</title>
        <authorList>
            <consortium name="The Broad Institute Genome Sequencing Platform"/>
            <person name="Russ C."/>
            <person name="Cuomo C."/>
            <person name="Young S.K."/>
            <person name="Zeng Q."/>
            <person name="Gargeya S."/>
            <person name="Alvarado L."/>
            <person name="Berlin A."/>
            <person name="Chapman S.B."/>
            <person name="Chen Z."/>
            <person name="Freedman E."/>
            <person name="Gellesch M."/>
            <person name="Goldberg J."/>
            <person name="Griggs A."/>
            <person name="Gujja S."/>
            <person name="Heilman E."/>
            <person name="Heiman D."/>
            <person name="Howarth C."/>
            <person name="Mehta T."/>
            <person name="Neiman D."/>
            <person name="Pearson M."/>
            <person name="Roberts A."/>
            <person name="Saif S."/>
            <person name="Shea T."/>
            <person name="Shenoy N."/>
            <person name="Sisk P."/>
            <person name="Stolte C."/>
            <person name="Sykes S."/>
            <person name="White J."/>
            <person name="Yandava C."/>
            <person name="Burger G."/>
            <person name="Gray M.W."/>
            <person name="Holland P.W.H."/>
            <person name="King N."/>
            <person name="Lang F.B.F."/>
            <person name="Roger A.J."/>
            <person name="Ruiz-Trillo I."/>
            <person name="Haas B."/>
            <person name="Nusbaum C."/>
            <person name="Birren B."/>
        </authorList>
    </citation>
    <scope>NUCLEOTIDE SEQUENCE [LARGE SCALE GENOMIC DNA]</scope>
    <source>
        <strain evidence="2 3">JP610</strain>
    </source>
</reference>
<dbReference type="GeneID" id="25913330"/>
<proteinExistence type="predicted"/>
<dbReference type="EMBL" id="KQ244222">
    <property type="protein sequence ID" value="KNC74633.1"/>
    <property type="molecule type" value="Genomic_DNA"/>
</dbReference>
<feature type="region of interest" description="Disordered" evidence="1">
    <location>
        <begin position="123"/>
        <end position="143"/>
    </location>
</feature>
<accession>A0A0L0FF14</accession>
<evidence type="ECO:0000313" key="3">
    <source>
        <dbReference type="Proteomes" id="UP000054560"/>
    </source>
</evidence>
<name>A0A0L0FF14_9EUKA</name>
<dbReference type="AlphaFoldDB" id="A0A0L0FF14"/>
<feature type="region of interest" description="Disordered" evidence="1">
    <location>
        <begin position="1"/>
        <end position="21"/>
    </location>
</feature>
<sequence length="193" mass="22044">MKQLSPVKHIIGHTNPVPHEPRERLLKNTQNRTQTILTPDAMPVNGSDWYQASNDNVHATRRAQLLTNAQNRVQTIPTPDEMPPNSPDWYQKSKTLVKSPVMNSSQQQMNQSHVTTNLFRDKLQRHRKPRSPEELQKNSQDAANVPIDTIAYRKHLPVHHDNYLEDPQAVKRHKGSEPTEASITVSTAAEMKM</sequence>